<evidence type="ECO:0000313" key="3">
    <source>
        <dbReference type="Proteomes" id="UP000040841"/>
    </source>
</evidence>
<accession>A0AA36LSC2</accession>
<dbReference type="Pfam" id="PF02498">
    <property type="entry name" value="Bro-N"/>
    <property type="match status" value="1"/>
</dbReference>
<gene>
    <name evidence="2" type="ORF">ERS008502_02917</name>
</gene>
<dbReference type="PROSITE" id="PS51750">
    <property type="entry name" value="BRO_N"/>
    <property type="match status" value="1"/>
</dbReference>
<protein>
    <submittedName>
        <fullName evidence="2">P22AR C-terminal domain</fullName>
    </submittedName>
</protein>
<dbReference type="AlphaFoldDB" id="A0AA36LSC2"/>
<organism evidence="2 3">
    <name type="scientific">Yersinia mollaretii</name>
    <dbReference type="NCBI Taxonomy" id="33060"/>
    <lineage>
        <taxon>Bacteria</taxon>
        <taxon>Pseudomonadati</taxon>
        <taxon>Pseudomonadota</taxon>
        <taxon>Gammaproteobacteria</taxon>
        <taxon>Enterobacterales</taxon>
        <taxon>Yersiniaceae</taxon>
        <taxon>Yersinia</taxon>
    </lineage>
</organism>
<sequence>MHHQNSEALTTCNSQGLDLSATLSESTDMKSIANNQLTFHSTTFSYMEMAGQIWLTAAEVGQALEYADDKAIHRIFNRHSDEFTTQMTGVVRVTTPGGMQDVRVFSLRGAHLIGMFARTAKAKEFRRWVLDVLDSQISTFPVPEKRQFTDEELCTLCWLWRNAVSMISNSADVYPILRAAEHRLAGSVYSAAHEYPRNTNKVRALLERETAHIKAGPFTDDNWRVLNRLRVGQLLN</sequence>
<reference evidence="2 3" key="1">
    <citation type="submission" date="2015-03" db="EMBL/GenBank/DDBJ databases">
        <authorList>
            <consortium name="Pathogen Informatics"/>
            <person name="Murphy D."/>
        </authorList>
    </citation>
    <scope>NUCLEOTIDE SEQUENCE [LARGE SCALE GENOMIC DNA]</scope>
    <source>
        <strain evidence="2 3">FE82747</strain>
    </source>
</reference>
<evidence type="ECO:0000259" key="1">
    <source>
        <dbReference type="PROSITE" id="PS51750"/>
    </source>
</evidence>
<feature type="domain" description="Bro-N" evidence="1">
    <location>
        <begin position="29"/>
        <end position="141"/>
    </location>
</feature>
<proteinExistence type="predicted"/>
<dbReference type="SMART" id="SM01040">
    <property type="entry name" value="Bro-N"/>
    <property type="match status" value="1"/>
</dbReference>
<dbReference type="Proteomes" id="UP000040841">
    <property type="component" value="Unassembled WGS sequence"/>
</dbReference>
<comment type="caution">
    <text evidence="2">The sequence shown here is derived from an EMBL/GenBank/DDBJ whole genome shotgun (WGS) entry which is preliminary data.</text>
</comment>
<dbReference type="Pfam" id="PF10548">
    <property type="entry name" value="P22_AR_C"/>
    <property type="match status" value="1"/>
</dbReference>
<dbReference type="InterPro" id="IPR003497">
    <property type="entry name" value="BRO_N_domain"/>
</dbReference>
<name>A0AA36LSC2_YERMO</name>
<dbReference type="EMBL" id="CQBM01000007">
    <property type="protein sequence ID" value="CNI32428.1"/>
    <property type="molecule type" value="Genomic_DNA"/>
</dbReference>
<dbReference type="InterPro" id="IPR018876">
    <property type="entry name" value="Phage_P22_antirepressor_C"/>
</dbReference>
<evidence type="ECO:0000313" key="2">
    <source>
        <dbReference type="EMBL" id="CNI32428.1"/>
    </source>
</evidence>
<dbReference type="RefSeq" id="WP_253271865.1">
    <property type="nucleotide sequence ID" value="NZ_CABMMJ010000007.1"/>
</dbReference>